<sequence length="81" mass="8484">MGPTKLSATPGSAIRFLIGANFGAITKRLINPFSFFSLASGGCFDLLPAKADPFLLGGPATWALDCRIRRSSLVPSLSCVP</sequence>
<evidence type="ECO:0000313" key="1">
    <source>
        <dbReference type="EMBL" id="URE45119.1"/>
    </source>
</evidence>
<dbReference type="AlphaFoldDB" id="A0A9E7I3Y4"/>
<protein>
    <submittedName>
        <fullName evidence="1">Uncharacterized protein</fullName>
    </submittedName>
</protein>
<reference evidence="1" key="1">
    <citation type="submission" date="2022-05" db="EMBL/GenBank/DDBJ databases">
        <title>The Musa troglodytarum L. genome provides insights into the mechanism of non-climacteric behaviour and enrichment of carotenoids.</title>
        <authorList>
            <person name="Wang J."/>
        </authorList>
    </citation>
    <scope>NUCLEOTIDE SEQUENCE</scope>
    <source>
        <tissue evidence="1">Leaf</tissue>
    </source>
</reference>
<evidence type="ECO:0000313" key="2">
    <source>
        <dbReference type="Proteomes" id="UP001055439"/>
    </source>
</evidence>
<organism evidence="1 2">
    <name type="scientific">Musa troglodytarum</name>
    <name type="common">fe'i banana</name>
    <dbReference type="NCBI Taxonomy" id="320322"/>
    <lineage>
        <taxon>Eukaryota</taxon>
        <taxon>Viridiplantae</taxon>
        <taxon>Streptophyta</taxon>
        <taxon>Embryophyta</taxon>
        <taxon>Tracheophyta</taxon>
        <taxon>Spermatophyta</taxon>
        <taxon>Magnoliopsida</taxon>
        <taxon>Liliopsida</taxon>
        <taxon>Zingiberales</taxon>
        <taxon>Musaceae</taxon>
        <taxon>Musa</taxon>
    </lineage>
</organism>
<dbReference type="EMBL" id="CP097511">
    <property type="protein sequence ID" value="URE45119.1"/>
    <property type="molecule type" value="Genomic_DNA"/>
</dbReference>
<name>A0A9E7I3Y4_9LILI</name>
<keyword evidence="2" id="KW-1185">Reference proteome</keyword>
<dbReference type="Proteomes" id="UP001055439">
    <property type="component" value="Chromosome 9"/>
</dbReference>
<gene>
    <name evidence="1" type="ORF">MUK42_33742</name>
</gene>
<proteinExistence type="predicted"/>
<accession>A0A9E7I3Y4</accession>